<feature type="region of interest" description="Disordered" evidence="1">
    <location>
        <begin position="532"/>
        <end position="563"/>
    </location>
</feature>
<evidence type="ECO:0000313" key="2">
    <source>
        <dbReference type="EMBL" id="KAJ8868771.1"/>
    </source>
</evidence>
<proteinExistence type="predicted"/>
<dbReference type="EMBL" id="JARBHB010000014">
    <property type="protein sequence ID" value="KAJ8868771.1"/>
    <property type="molecule type" value="Genomic_DNA"/>
</dbReference>
<organism evidence="2 3">
    <name type="scientific">Dryococelus australis</name>
    <dbReference type="NCBI Taxonomy" id="614101"/>
    <lineage>
        <taxon>Eukaryota</taxon>
        <taxon>Metazoa</taxon>
        <taxon>Ecdysozoa</taxon>
        <taxon>Arthropoda</taxon>
        <taxon>Hexapoda</taxon>
        <taxon>Insecta</taxon>
        <taxon>Pterygota</taxon>
        <taxon>Neoptera</taxon>
        <taxon>Polyneoptera</taxon>
        <taxon>Phasmatodea</taxon>
        <taxon>Verophasmatodea</taxon>
        <taxon>Anareolatae</taxon>
        <taxon>Phasmatidae</taxon>
        <taxon>Eurycanthinae</taxon>
        <taxon>Dryococelus</taxon>
    </lineage>
</organism>
<comment type="caution">
    <text evidence="2">The sequence shown here is derived from an EMBL/GenBank/DDBJ whole genome shotgun (WGS) entry which is preliminary data.</text>
</comment>
<name>A0ABQ9GCI6_9NEOP</name>
<feature type="region of interest" description="Disordered" evidence="1">
    <location>
        <begin position="446"/>
        <end position="471"/>
    </location>
</feature>
<evidence type="ECO:0000313" key="3">
    <source>
        <dbReference type="Proteomes" id="UP001159363"/>
    </source>
</evidence>
<accession>A0ABQ9GCI6</accession>
<gene>
    <name evidence="2" type="ORF">PR048_030311</name>
</gene>
<dbReference type="Proteomes" id="UP001159363">
    <property type="component" value="Chromosome 13"/>
</dbReference>
<sequence>MPLVGKSFRESPVSPAFAFRRYSIFTSFQVMIQLLTNINTPDECRSQRIAVVLCCYGILCCDWSGVRCRRYIVIQWSASYSGVPWPGTCIFPVPLWLHRPRVRCVAHCVAKSCRAKIEVGLLCPTYADPGAVDGMPYDAEGSNPNGAVDAVPARQPHSNGDEWLLTRPANVVQGSAGCRISPDVMPRTGAARHNTRASHRTKLSEQHASRPNLQYVCQGWCLLCVSTPAHIASHWRRLTARPTRMAVRRADIRLRAARPCEPQLLEIVCFRTKARHLSCRHLQFSSLTTTTSRSGGVATTRNARVWFLPPERDVNHLTLFMNAQCKILLTIIPFLQTSLGNIVAIPSSSFLKAAIALHYGFYRTVSTAVMTSIVDGGIYNALAMQTNYPDTIKKLGGSLVCEVRNDTKRECQQFMACRAARVGDRYGEVWGWEVGKESMMVAPVFPRQGRGSRGRNGVPGSPQFLEQRGRGCPSPNLEFSCEPGITTSVNQDVRNYNSVLQTKGRQQYPPPPAGNRGQLRDDIGRCKAGPDIFPRPTSSQGRSRHGRVCALPPPSDDRIDTASGIKNKEGTFRLRYKEKWRGDISAANDVWGGAGAQGRCGRGAPKRARRPAGNRAQFVLVGGERSYHYTTAAPVAGMRNKSYKLNRCNNLVSWYLLSAVHTRRTQQEPATRVEPGETEFIAATHERAARHPLHSCCDGKSTTMFKWQITCRGDVWVTLNIEALRANEGEER</sequence>
<evidence type="ECO:0000256" key="1">
    <source>
        <dbReference type="SAM" id="MobiDB-lite"/>
    </source>
</evidence>
<reference evidence="2 3" key="1">
    <citation type="submission" date="2023-02" db="EMBL/GenBank/DDBJ databases">
        <title>LHISI_Scaffold_Assembly.</title>
        <authorList>
            <person name="Stuart O.P."/>
            <person name="Cleave R."/>
            <person name="Magrath M.J.L."/>
            <person name="Mikheyev A.S."/>
        </authorList>
    </citation>
    <scope>NUCLEOTIDE SEQUENCE [LARGE SCALE GENOMIC DNA]</scope>
    <source>
        <strain evidence="2">Daus_M_001</strain>
        <tissue evidence="2">Leg muscle</tissue>
    </source>
</reference>
<protein>
    <submittedName>
        <fullName evidence="2">Uncharacterized protein</fullName>
    </submittedName>
</protein>
<keyword evidence="3" id="KW-1185">Reference proteome</keyword>